<evidence type="ECO:0000256" key="10">
    <source>
        <dbReference type="ARBA" id="ARBA00037982"/>
    </source>
</evidence>
<keyword evidence="5" id="KW-0547">Nucleotide-binding</keyword>
<dbReference type="Pfam" id="PF00069">
    <property type="entry name" value="Pkinase"/>
    <property type="match status" value="1"/>
</dbReference>
<keyword evidence="3" id="KW-0808">Transferase</keyword>
<evidence type="ECO:0000256" key="6">
    <source>
        <dbReference type="ARBA" id="ARBA00022777"/>
    </source>
</evidence>
<dbReference type="Gene3D" id="1.10.510.10">
    <property type="entry name" value="Transferase(Phosphotransferase) domain 1"/>
    <property type="match status" value="1"/>
</dbReference>
<organism evidence="15 16">
    <name type="scientific">Ceutorhynchus assimilis</name>
    <name type="common">cabbage seed weevil</name>
    <dbReference type="NCBI Taxonomy" id="467358"/>
    <lineage>
        <taxon>Eukaryota</taxon>
        <taxon>Metazoa</taxon>
        <taxon>Ecdysozoa</taxon>
        <taxon>Arthropoda</taxon>
        <taxon>Hexapoda</taxon>
        <taxon>Insecta</taxon>
        <taxon>Pterygota</taxon>
        <taxon>Neoptera</taxon>
        <taxon>Endopterygota</taxon>
        <taxon>Coleoptera</taxon>
        <taxon>Polyphaga</taxon>
        <taxon>Cucujiformia</taxon>
        <taxon>Curculionidae</taxon>
        <taxon>Ceutorhynchinae</taxon>
        <taxon>Ceutorhynchus</taxon>
    </lineage>
</organism>
<proteinExistence type="inferred from homology"/>
<evidence type="ECO:0000313" key="16">
    <source>
        <dbReference type="Proteomes" id="UP001152799"/>
    </source>
</evidence>
<dbReference type="PROSITE" id="PS50011">
    <property type="entry name" value="PROTEIN_KINASE_DOM"/>
    <property type="match status" value="1"/>
</dbReference>
<dbReference type="GO" id="GO:0005524">
    <property type="term" value="F:ATP binding"/>
    <property type="evidence" value="ECO:0007669"/>
    <property type="project" value="UniProtKB-KW"/>
</dbReference>
<evidence type="ECO:0000256" key="11">
    <source>
        <dbReference type="ARBA" id="ARBA00047899"/>
    </source>
</evidence>
<name>A0A9P0GR68_9CUCU</name>
<keyword evidence="4" id="KW-0479">Metal-binding</keyword>
<dbReference type="SMART" id="SM00220">
    <property type="entry name" value="S_TKc"/>
    <property type="match status" value="1"/>
</dbReference>
<reference evidence="15" key="1">
    <citation type="submission" date="2022-01" db="EMBL/GenBank/DDBJ databases">
        <authorList>
            <person name="King R."/>
        </authorList>
    </citation>
    <scope>NUCLEOTIDE SEQUENCE</scope>
</reference>
<dbReference type="PANTHER" id="PTHR11042">
    <property type="entry name" value="EUKARYOTIC TRANSLATION INITIATION FACTOR 2-ALPHA KINASE EIF2-ALPHA KINASE -RELATED"/>
    <property type="match status" value="1"/>
</dbReference>
<dbReference type="PANTHER" id="PTHR11042:SF183">
    <property type="entry name" value="MEMBRANE-ASSOCIATED TYROSINE- AND THREONINE-SPECIFIC CDC2-INHIBITORY KINASE"/>
    <property type="match status" value="1"/>
</dbReference>
<dbReference type="GO" id="GO:0005737">
    <property type="term" value="C:cytoplasm"/>
    <property type="evidence" value="ECO:0007669"/>
    <property type="project" value="TreeGrafter"/>
</dbReference>
<dbReference type="GO" id="GO:0051321">
    <property type="term" value="P:meiotic cell cycle"/>
    <property type="evidence" value="ECO:0007669"/>
    <property type="project" value="TreeGrafter"/>
</dbReference>
<gene>
    <name evidence="15" type="ORF">CEUTPL_LOCUS688</name>
</gene>
<evidence type="ECO:0000256" key="9">
    <source>
        <dbReference type="ARBA" id="ARBA00023306"/>
    </source>
</evidence>
<dbReference type="GO" id="GO:0004674">
    <property type="term" value="F:protein serine/threonine kinase activity"/>
    <property type="evidence" value="ECO:0007669"/>
    <property type="project" value="UniProtKB-KW"/>
</dbReference>
<feature type="domain" description="Protein kinase" evidence="14">
    <location>
        <begin position="79"/>
        <end position="325"/>
    </location>
</feature>
<dbReference type="AlphaFoldDB" id="A0A9P0GR68"/>
<evidence type="ECO:0000256" key="12">
    <source>
        <dbReference type="ARBA" id="ARBA00048679"/>
    </source>
</evidence>
<comment type="catalytic activity">
    <reaction evidence="12">
        <text>L-seryl-[protein] + ATP = O-phospho-L-seryl-[protein] + ADP + H(+)</text>
        <dbReference type="Rhea" id="RHEA:17989"/>
        <dbReference type="Rhea" id="RHEA-COMP:9863"/>
        <dbReference type="Rhea" id="RHEA-COMP:11604"/>
        <dbReference type="ChEBI" id="CHEBI:15378"/>
        <dbReference type="ChEBI" id="CHEBI:29999"/>
        <dbReference type="ChEBI" id="CHEBI:30616"/>
        <dbReference type="ChEBI" id="CHEBI:83421"/>
        <dbReference type="ChEBI" id="CHEBI:456216"/>
        <dbReference type="EC" id="2.7.11.1"/>
    </reaction>
</comment>
<keyword evidence="2" id="KW-0723">Serine/threonine-protein kinase</keyword>
<protein>
    <recommendedName>
        <fullName evidence="1">non-specific serine/threonine protein kinase</fullName>
        <ecNumber evidence="1">2.7.11.1</ecNumber>
    </recommendedName>
</protein>
<feature type="region of interest" description="Disordered" evidence="13">
    <location>
        <begin position="27"/>
        <end position="50"/>
    </location>
</feature>
<evidence type="ECO:0000259" key="14">
    <source>
        <dbReference type="PROSITE" id="PS50011"/>
    </source>
</evidence>
<keyword evidence="8" id="KW-0460">Magnesium</keyword>
<comment type="similarity">
    <text evidence="10">Belongs to the protein kinase superfamily. Ser/Thr protein kinase family. GCN2 subfamily.</text>
</comment>
<keyword evidence="6" id="KW-0418">Kinase</keyword>
<dbReference type="InterPro" id="IPR008271">
    <property type="entry name" value="Ser/Thr_kinase_AS"/>
</dbReference>
<sequence length="477" mass="54064">MHRRRATASSAEELALYSRLSNDKDISIRGEQQSCPGPVKMPRNHSGNKKPTPLCFNNNVMLSPIYNPNLSVSYFEQVFKHLGIMGQGSFGTVIRVRSREDTKLYAVKQLKAHIGSIDRCAEVKNNELIGSNENCVRYFMSWEENYDTFILLEYCEISLQDFSKINRNLPEDLLWNVLYDMCHALSFLHKMTYIHLDVKPGNIMMRKGHFKLGDFGLLVDVKMEKRARVSTLSDGDAKYLAHEVLSGIYTTSCDVFGLGISIFELSTDIQLPEQGGLWHQLRHEVLPSWFYERVSYRLSTIIEKMVVSDYKLRPSAEKILTYGTLKEISKRDTKIPRIDYAAPFVQPDDFYDPVPLGPMDYADSILTTTPPSSNEIRHSLMDYGYGSYYNRRESDVENKTHFSGRKSLFCNSGPGMEEELAQCLFDSGIGTASADNSQASADITDNSFAKGSVMTSTPVIPKAKDSMLIPRTRLTFD</sequence>
<dbReference type="InterPro" id="IPR050339">
    <property type="entry name" value="CC_SR_Kinase"/>
</dbReference>
<dbReference type="PROSITE" id="PS00108">
    <property type="entry name" value="PROTEIN_KINASE_ST"/>
    <property type="match status" value="1"/>
</dbReference>
<evidence type="ECO:0000256" key="7">
    <source>
        <dbReference type="ARBA" id="ARBA00022840"/>
    </source>
</evidence>
<dbReference type="InterPro" id="IPR000719">
    <property type="entry name" value="Prot_kinase_dom"/>
</dbReference>
<dbReference type="EC" id="2.7.11.1" evidence="1"/>
<keyword evidence="7" id="KW-0067">ATP-binding</keyword>
<dbReference type="SUPFAM" id="SSF56112">
    <property type="entry name" value="Protein kinase-like (PK-like)"/>
    <property type="match status" value="1"/>
</dbReference>
<keyword evidence="16" id="KW-1185">Reference proteome</keyword>
<comment type="catalytic activity">
    <reaction evidence="11">
        <text>L-threonyl-[protein] + ATP = O-phospho-L-threonyl-[protein] + ADP + H(+)</text>
        <dbReference type="Rhea" id="RHEA:46608"/>
        <dbReference type="Rhea" id="RHEA-COMP:11060"/>
        <dbReference type="Rhea" id="RHEA-COMP:11605"/>
        <dbReference type="ChEBI" id="CHEBI:15378"/>
        <dbReference type="ChEBI" id="CHEBI:30013"/>
        <dbReference type="ChEBI" id="CHEBI:30616"/>
        <dbReference type="ChEBI" id="CHEBI:61977"/>
        <dbReference type="ChEBI" id="CHEBI:456216"/>
        <dbReference type="EC" id="2.7.11.1"/>
    </reaction>
</comment>
<dbReference type="OrthoDB" id="5337378at2759"/>
<accession>A0A9P0GR68</accession>
<evidence type="ECO:0000256" key="5">
    <source>
        <dbReference type="ARBA" id="ARBA00022741"/>
    </source>
</evidence>
<evidence type="ECO:0000256" key="8">
    <source>
        <dbReference type="ARBA" id="ARBA00022842"/>
    </source>
</evidence>
<dbReference type="GO" id="GO:0110031">
    <property type="term" value="P:negative regulation of G2/MI transition of meiotic cell cycle"/>
    <property type="evidence" value="ECO:0007669"/>
    <property type="project" value="TreeGrafter"/>
</dbReference>
<evidence type="ECO:0000256" key="4">
    <source>
        <dbReference type="ARBA" id="ARBA00022723"/>
    </source>
</evidence>
<keyword evidence="9" id="KW-0131">Cell cycle</keyword>
<dbReference type="Gene3D" id="3.30.200.20">
    <property type="entry name" value="Phosphorylase Kinase, domain 1"/>
    <property type="match status" value="1"/>
</dbReference>
<evidence type="ECO:0000256" key="2">
    <source>
        <dbReference type="ARBA" id="ARBA00022527"/>
    </source>
</evidence>
<evidence type="ECO:0000256" key="1">
    <source>
        <dbReference type="ARBA" id="ARBA00012513"/>
    </source>
</evidence>
<evidence type="ECO:0000256" key="3">
    <source>
        <dbReference type="ARBA" id="ARBA00022679"/>
    </source>
</evidence>
<dbReference type="GO" id="GO:0046872">
    <property type="term" value="F:metal ion binding"/>
    <property type="evidence" value="ECO:0007669"/>
    <property type="project" value="UniProtKB-KW"/>
</dbReference>
<evidence type="ECO:0000313" key="15">
    <source>
        <dbReference type="EMBL" id="CAH1121580.1"/>
    </source>
</evidence>
<evidence type="ECO:0000256" key="13">
    <source>
        <dbReference type="SAM" id="MobiDB-lite"/>
    </source>
</evidence>
<dbReference type="InterPro" id="IPR011009">
    <property type="entry name" value="Kinase-like_dom_sf"/>
</dbReference>
<dbReference type="Proteomes" id="UP001152799">
    <property type="component" value="Chromosome 1"/>
</dbReference>
<dbReference type="EMBL" id="OU892277">
    <property type="protein sequence ID" value="CAH1121580.1"/>
    <property type="molecule type" value="Genomic_DNA"/>
</dbReference>
<dbReference type="GO" id="GO:0005634">
    <property type="term" value="C:nucleus"/>
    <property type="evidence" value="ECO:0007669"/>
    <property type="project" value="TreeGrafter"/>
</dbReference>